<dbReference type="Proteomes" id="UP000266723">
    <property type="component" value="Unassembled WGS sequence"/>
</dbReference>
<evidence type="ECO:0000256" key="1">
    <source>
        <dbReference type="SAM" id="MobiDB-lite"/>
    </source>
</evidence>
<sequence length="159" mass="18209">MGNGVYAFDMSAIWDRLQGLDRNDIVASCLAKLCNRIGKDRDSSDMISRLHDLSHQEPKMEFRTLYYFFLTLKIYGSQTDLLTQRNRGEDFNLRRCPPRESVSPFSELNEVTSAQEKATGEVLNLRLWIRRSHGYYGLARKKARGNETSRTAPVSGEPS</sequence>
<name>A0ABQ7C5G4_BRACR</name>
<comment type="caution">
    <text evidence="2">The sequence shown here is derived from an EMBL/GenBank/DDBJ whole genome shotgun (WGS) entry which is preliminary data.</text>
</comment>
<reference evidence="2 3" key="1">
    <citation type="journal article" date="2020" name="BMC Genomics">
        <title>Intraspecific diversification of the crop wild relative Brassica cretica Lam. using demographic model selection.</title>
        <authorList>
            <person name="Kioukis A."/>
            <person name="Michalopoulou V.A."/>
            <person name="Briers L."/>
            <person name="Pirintsos S."/>
            <person name="Studholme D.J."/>
            <person name="Pavlidis P."/>
            <person name="Sarris P.F."/>
        </authorList>
    </citation>
    <scope>NUCLEOTIDE SEQUENCE [LARGE SCALE GENOMIC DNA]</scope>
    <source>
        <strain evidence="3">cv. PFS-1207/04</strain>
    </source>
</reference>
<accession>A0ABQ7C5G4</accession>
<evidence type="ECO:0000313" key="3">
    <source>
        <dbReference type="Proteomes" id="UP000266723"/>
    </source>
</evidence>
<feature type="region of interest" description="Disordered" evidence="1">
    <location>
        <begin position="140"/>
        <end position="159"/>
    </location>
</feature>
<protein>
    <submittedName>
        <fullName evidence="2">Uncharacterized protein</fullName>
    </submittedName>
</protein>
<evidence type="ECO:0000313" key="2">
    <source>
        <dbReference type="EMBL" id="KAF3547401.1"/>
    </source>
</evidence>
<proteinExistence type="predicted"/>
<feature type="compositionally biased region" description="Polar residues" evidence="1">
    <location>
        <begin position="146"/>
        <end position="159"/>
    </location>
</feature>
<gene>
    <name evidence="2" type="ORF">DY000_02002888</name>
</gene>
<keyword evidence="3" id="KW-1185">Reference proteome</keyword>
<organism evidence="2 3">
    <name type="scientific">Brassica cretica</name>
    <name type="common">Mustard</name>
    <dbReference type="NCBI Taxonomy" id="69181"/>
    <lineage>
        <taxon>Eukaryota</taxon>
        <taxon>Viridiplantae</taxon>
        <taxon>Streptophyta</taxon>
        <taxon>Embryophyta</taxon>
        <taxon>Tracheophyta</taxon>
        <taxon>Spermatophyta</taxon>
        <taxon>Magnoliopsida</taxon>
        <taxon>eudicotyledons</taxon>
        <taxon>Gunneridae</taxon>
        <taxon>Pentapetalae</taxon>
        <taxon>rosids</taxon>
        <taxon>malvids</taxon>
        <taxon>Brassicales</taxon>
        <taxon>Brassicaceae</taxon>
        <taxon>Brassiceae</taxon>
        <taxon>Brassica</taxon>
    </lineage>
</organism>
<dbReference type="EMBL" id="QGKV02000832">
    <property type="protein sequence ID" value="KAF3547401.1"/>
    <property type="molecule type" value="Genomic_DNA"/>
</dbReference>